<proteinExistence type="predicted"/>
<sequence>MGKQSAPRPIRGVVLFCVAVVLFACLDATAKHLSQHWPVAMLAWGRYVVHFVLMTAFLAPTWRGRLLATERPVLQSVRGLSLVAVTVLAMAAFKRMPLAEATALLFASPLLVALLARPILGEHIGKLRWTAVLLGFTGVVMLTRPGSGLDPVGVACALAAAVAYAGYQLMTRTLSHVSHPVTMLYYTALAGTVSLSLAQPLIGPLSWPGWLDGGMIVALGLFGGTGHYLLTRAFREAPASLLSPLIYTQLIWAALLGWLVFGNTPSAATIAGMLVIGASGLLIAYDSTRSS</sequence>
<feature type="transmembrane region" description="Helical" evidence="1">
    <location>
        <begin position="209"/>
        <end position="230"/>
    </location>
</feature>
<evidence type="ECO:0000256" key="1">
    <source>
        <dbReference type="SAM" id="Phobius"/>
    </source>
</evidence>
<keyword evidence="1" id="KW-0812">Transmembrane</keyword>
<feature type="transmembrane region" description="Helical" evidence="1">
    <location>
        <begin position="44"/>
        <end position="62"/>
    </location>
</feature>
<keyword evidence="1" id="KW-1133">Transmembrane helix</keyword>
<dbReference type="EMBL" id="CP071060">
    <property type="protein sequence ID" value="QSI75244.1"/>
    <property type="molecule type" value="Genomic_DNA"/>
</dbReference>
<feature type="transmembrane region" description="Helical" evidence="1">
    <location>
        <begin position="99"/>
        <end position="120"/>
    </location>
</feature>
<name>A0ABX7M3F7_9RHOO</name>
<feature type="transmembrane region" description="Helical" evidence="1">
    <location>
        <begin position="127"/>
        <end position="146"/>
    </location>
</feature>
<feature type="transmembrane region" description="Helical" evidence="1">
    <location>
        <begin position="152"/>
        <end position="171"/>
    </location>
</feature>
<dbReference type="InterPro" id="IPR000620">
    <property type="entry name" value="EamA_dom"/>
</dbReference>
<organism evidence="3 4">
    <name type="scientific">Niveibacterium microcysteis</name>
    <dbReference type="NCBI Taxonomy" id="2811415"/>
    <lineage>
        <taxon>Bacteria</taxon>
        <taxon>Pseudomonadati</taxon>
        <taxon>Pseudomonadota</taxon>
        <taxon>Betaproteobacteria</taxon>
        <taxon>Rhodocyclales</taxon>
        <taxon>Rhodocyclaceae</taxon>
        <taxon>Niveibacterium</taxon>
    </lineage>
</organism>
<feature type="transmembrane region" description="Helical" evidence="1">
    <location>
        <begin position="183"/>
        <end position="203"/>
    </location>
</feature>
<dbReference type="Proteomes" id="UP000663570">
    <property type="component" value="Chromosome"/>
</dbReference>
<protein>
    <submittedName>
        <fullName evidence="3">DMT family transporter</fullName>
    </submittedName>
</protein>
<keyword evidence="4" id="KW-1185">Reference proteome</keyword>
<gene>
    <name evidence="3" type="ORF">JY500_12000</name>
</gene>
<dbReference type="PANTHER" id="PTHR22911:SF103">
    <property type="entry name" value="BLR2811 PROTEIN"/>
    <property type="match status" value="1"/>
</dbReference>
<dbReference type="Pfam" id="PF00892">
    <property type="entry name" value="EamA"/>
    <property type="match status" value="2"/>
</dbReference>
<dbReference type="SUPFAM" id="SSF103481">
    <property type="entry name" value="Multidrug resistance efflux transporter EmrE"/>
    <property type="match status" value="2"/>
</dbReference>
<feature type="transmembrane region" description="Helical" evidence="1">
    <location>
        <begin position="74"/>
        <end position="93"/>
    </location>
</feature>
<dbReference type="InterPro" id="IPR037185">
    <property type="entry name" value="EmrE-like"/>
</dbReference>
<evidence type="ECO:0000259" key="2">
    <source>
        <dbReference type="Pfam" id="PF00892"/>
    </source>
</evidence>
<evidence type="ECO:0000313" key="4">
    <source>
        <dbReference type="Proteomes" id="UP000663570"/>
    </source>
</evidence>
<feature type="domain" description="EamA" evidence="2">
    <location>
        <begin position="11"/>
        <end position="143"/>
    </location>
</feature>
<dbReference type="RefSeq" id="WP_172199498.1">
    <property type="nucleotide sequence ID" value="NZ_CP071060.1"/>
</dbReference>
<feature type="domain" description="EamA" evidence="2">
    <location>
        <begin position="153"/>
        <end position="283"/>
    </location>
</feature>
<feature type="transmembrane region" description="Helical" evidence="1">
    <location>
        <begin position="267"/>
        <end position="285"/>
    </location>
</feature>
<keyword evidence="1" id="KW-0472">Membrane</keyword>
<reference evidence="3 4" key="1">
    <citation type="submission" date="2021-02" db="EMBL/GenBank/DDBJ databases">
        <title>Niveibacterium changnyeongensis HC41.</title>
        <authorList>
            <person name="Kang M."/>
        </authorList>
    </citation>
    <scope>NUCLEOTIDE SEQUENCE [LARGE SCALE GENOMIC DNA]</scope>
    <source>
        <strain evidence="3 4">HC41</strain>
    </source>
</reference>
<dbReference type="PANTHER" id="PTHR22911">
    <property type="entry name" value="ACYL-MALONYL CONDENSING ENZYME-RELATED"/>
    <property type="match status" value="1"/>
</dbReference>
<dbReference type="PROSITE" id="PS51257">
    <property type="entry name" value="PROKAR_LIPOPROTEIN"/>
    <property type="match status" value="1"/>
</dbReference>
<evidence type="ECO:0000313" key="3">
    <source>
        <dbReference type="EMBL" id="QSI75244.1"/>
    </source>
</evidence>
<feature type="transmembrane region" description="Helical" evidence="1">
    <location>
        <begin position="242"/>
        <end position="261"/>
    </location>
</feature>
<accession>A0ABX7M3F7</accession>